<evidence type="ECO:0000313" key="9">
    <source>
        <dbReference type="Proteomes" id="UP000281245"/>
    </source>
</evidence>
<evidence type="ECO:0000256" key="6">
    <source>
        <dbReference type="SAM" id="Phobius"/>
    </source>
</evidence>
<organism evidence="8 9">
    <name type="scientific">Hortaea werneckii</name>
    <name type="common">Black yeast</name>
    <name type="synonym">Cladosporium werneckii</name>
    <dbReference type="NCBI Taxonomy" id="91943"/>
    <lineage>
        <taxon>Eukaryota</taxon>
        <taxon>Fungi</taxon>
        <taxon>Dikarya</taxon>
        <taxon>Ascomycota</taxon>
        <taxon>Pezizomycotina</taxon>
        <taxon>Dothideomycetes</taxon>
        <taxon>Dothideomycetidae</taxon>
        <taxon>Mycosphaerellales</taxon>
        <taxon>Teratosphaeriaceae</taxon>
        <taxon>Hortaea</taxon>
    </lineage>
</organism>
<protein>
    <recommendedName>
        <fullName evidence="7">Major facilitator superfamily (MFS) profile domain-containing protein</fullName>
    </recommendedName>
</protein>
<accession>A0A3M6WG61</accession>
<reference evidence="8 9" key="1">
    <citation type="journal article" date="2018" name="BMC Genomics">
        <title>Genomic evidence for intraspecific hybridization in a clonal and extremely halotolerant yeast.</title>
        <authorList>
            <person name="Gostincar C."/>
            <person name="Stajich J.E."/>
            <person name="Zupancic J."/>
            <person name="Zalar P."/>
            <person name="Gunde-Cimerman N."/>
        </authorList>
    </citation>
    <scope>NUCLEOTIDE SEQUENCE [LARGE SCALE GENOMIC DNA]</scope>
    <source>
        <strain evidence="8 9">EXF-6656</strain>
    </source>
</reference>
<dbReference type="InterPro" id="IPR020846">
    <property type="entry name" value="MFS_dom"/>
</dbReference>
<keyword evidence="2 6" id="KW-0812">Transmembrane</keyword>
<dbReference type="InterPro" id="IPR036259">
    <property type="entry name" value="MFS_trans_sf"/>
</dbReference>
<evidence type="ECO:0000256" key="1">
    <source>
        <dbReference type="ARBA" id="ARBA00004141"/>
    </source>
</evidence>
<keyword evidence="3 6" id="KW-1133">Transmembrane helix</keyword>
<dbReference type="AlphaFoldDB" id="A0A3M6WG61"/>
<dbReference type="VEuPathDB" id="FungiDB:BTJ68_08552"/>
<feature type="region of interest" description="Disordered" evidence="5">
    <location>
        <begin position="273"/>
        <end position="293"/>
    </location>
</feature>
<feature type="domain" description="Major facilitator superfamily (MFS) profile" evidence="7">
    <location>
        <begin position="64"/>
        <end position="529"/>
    </location>
</feature>
<comment type="caution">
    <text evidence="8">The sequence shown here is derived from an EMBL/GenBank/DDBJ whole genome shotgun (WGS) entry which is preliminary data.</text>
</comment>
<evidence type="ECO:0000256" key="2">
    <source>
        <dbReference type="ARBA" id="ARBA00022692"/>
    </source>
</evidence>
<dbReference type="PANTHER" id="PTHR23502:SF29">
    <property type="entry name" value="TRANSPORTER, PUTATIVE (AFU_ORTHOLOGUE AFUA_6G06680)-RELATED"/>
    <property type="match status" value="1"/>
</dbReference>
<gene>
    <name evidence="8" type="ORF">D0869_10018</name>
</gene>
<evidence type="ECO:0000256" key="5">
    <source>
        <dbReference type="SAM" id="MobiDB-lite"/>
    </source>
</evidence>
<dbReference type="EMBL" id="QWIJ01000984">
    <property type="protein sequence ID" value="RMX77276.1"/>
    <property type="molecule type" value="Genomic_DNA"/>
</dbReference>
<comment type="subcellular location">
    <subcellularLocation>
        <location evidence="1">Membrane</location>
        <topology evidence="1">Multi-pass membrane protein</topology>
    </subcellularLocation>
</comment>
<feature type="transmembrane region" description="Helical" evidence="6">
    <location>
        <begin position="66"/>
        <end position="91"/>
    </location>
</feature>
<dbReference type="InterPro" id="IPR011701">
    <property type="entry name" value="MFS"/>
</dbReference>
<dbReference type="Proteomes" id="UP000281245">
    <property type="component" value="Unassembled WGS sequence"/>
</dbReference>
<proteinExistence type="predicted"/>
<feature type="transmembrane region" description="Helical" evidence="6">
    <location>
        <begin position="330"/>
        <end position="356"/>
    </location>
</feature>
<feature type="transmembrane region" description="Helical" evidence="6">
    <location>
        <begin position="477"/>
        <end position="499"/>
    </location>
</feature>
<keyword evidence="4 6" id="KW-0472">Membrane</keyword>
<feature type="transmembrane region" description="Helical" evidence="6">
    <location>
        <begin position="444"/>
        <end position="465"/>
    </location>
</feature>
<dbReference type="SUPFAM" id="SSF103473">
    <property type="entry name" value="MFS general substrate transporter"/>
    <property type="match status" value="1"/>
</dbReference>
<evidence type="ECO:0000256" key="3">
    <source>
        <dbReference type="ARBA" id="ARBA00022989"/>
    </source>
</evidence>
<feature type="transmembrane region" description="Helical" evidence="6">
    <location>
        <begin position="103"/>
        <end position="121"/>
    </location>
</feature>
<dbReference type="GO" id="GO:0022857">
    <property type="term" value="F:transmembrane transporter activity"/>
    <property type="evidence" value="ECO:0007669"/>
    <property type="project" value="InterPro"/>
</dbReference>
<feature type="transmembrane region" description="Helical" evidence="6">
    <location>
        <begin position="505"/>
        <end position="527"/>
    </location>
</feature>
<evidence type="ECO:0000313" key="8">
    <source>
        <dbReference type="EMBL" id="RMX77276.1"/>
    </source>
</evidence>
<feature type="transmembrane region" description="Helical" evidence="6">
    <location>
        <begin position="368"/>
        <end position="389"/>
    </location>
</feature>
<dbReference type="GO" id="GO:0005886">
    <property type="term" value="C:plasma membrane"/>
    <property type="evidence" value="ECO:0007669"/>
    <property type="project" value="TreeGrafter"/>
</dbReference>
<dbReference type="Pfam" id="PF07690">
    <property type="entry name" value="MFS_1"/>
    <property type="match status" value="1"/>
</dbReference>
<dbReference type="OrthoDB" id="2585655at2759"/>
<sequence length="831" mass="92269">MGLGVLEDRHLERVPGTSTLKDLTDTPAGLPQDAVLKRSKDGTILVPQPSDDPRDPLNWPLWRRDLITGILCLLSVIASTLSPLLAANSILLKVYFVKPFTDIALLTGYHLLGVGVAGFIFVASARVWGKRHLYLLGTVIIIITSAWGGGSNHNYNSLMAARFFQGVGLAPFEALVNASVGDLYFVHERGKRMAFSNLSLFGGAFFTPVIVGRLTATLTWQWSFYFLAIFTAVMLPLVVLFVPETAFVRDERFNTDIASNRAADYRDKEMRSGASSLDKEPNQSSSETVVGSPPSFYSKESLMPFNGRKTDESFFKLLLRPFPLFFHPGILWACLTQGTIIGWTVLIGIVLGGIMLGPPLWFNEVETGYMYTGAFVGAVVGFLLAGLLSDSSARFMAKRNNGVYEPEFRIVLVIPMLILGCAGLYGFGITANNTYRYGWFWPDFFFALEVAGMVLGAVASALYIVDAHREIAVEGFTCLLVFKNIFSFGLTFSGWGWLVNAGIRPVFIAISSVQVVICCLSVLMYVFGKKNRAFFARHDLLAMLKLSSSRSTLGLIAGLHKFLLTLARRLCKLPKLIVLTLPIGPGIEDLIRKPVPETRLEDRPREIRSGKVSLEGERPVCMAPVASRSQTLNVVLRQRTRLHFIRVGDLKEVDLLGRDVRAKLLARRFPVLLDLLRAPPIFYHSRLRRRIPPFSPRRLERVETEAEVRPVDLSADIPHVRPVRRVCRPAPVLVRDPEPFFRRHIRELPQVSDEPAPVFPDLVGWGIGRADLQHVTARRLHYPHPAFRPLPRVAPLGGPVGPAFEVGEGLQHHDLQALGVAHALDQLRDGA</sequence>
<feature type="transmembrane region" description="Helical" evidence="6">
    <location>
        <begin position="222"/>
        <end position="242"/>
    </location>
</feature>
<dbReference type="PANTHER" id="PTHR23502">
    <property type="entry name" value="MAJOR FACILITATOR SUPERFAMILY"/>
    <property type="match status" value="1"/>
</dbReference>
<feature type="transmembrane region" description="Helical" evidence="6">
    <location>
        <begin position="410"/>
        <end position="432"/>
    </location>
</feature>
<evidence type="ECO:0000259" key="7">
    <source>
        <dbReference type="PROSITE" id="PS50850"/>
    </source>
</evidence>
<feature type="transmembrane region" description="Helical" evidence="6">
    <location>
        <begin position="198"/>
        <end position="216"/>
    </location>
</feature>
<dbReference type="Gene3D" id="1.20.1250.20">
    <property type="entry name" value="MFS general substrate transporter like domains"/>
    <property type="match status" value="1"/>
</dbReference>
<evidence type="ECO:0000256" key="4">
    <source>
        <dbReference type="ARBA" id="ARBA00023136"/>
    </source>
</evidence>
<name>A0A3M6WG61_HORWE</name>
<feature type="transmembrane region" description="Helical" evidence="6">
    <location>
        <begin position="133"/>
        <end position="151"/>
    </location>
</feature>
<feature type="transmembrane region" description="Helical" evidence="6">
    <location>
        <begin position="163"/>
        <end position="186"/>
    </location>
</feature>
<dbReference type="PROSITE" id="PS50850">
    <property type="entry name" value="MFS"/>
    <property type="match status" value="1"/>
</dbReference>